<proteinExistence type="predicted"/>
<sequence length="246" mass="27393">MISFFMKHFLNIYALIFLFHLGTFGQSVQCYSDQSDIYWLIGSQHGSKRLSECDIDAVYNCHGFTMAMMENTCSSIPSCCTVPSWNTTVNTPYQCPNNKGIDGGTWRSDSKYVRINSEADARIVFFEINSPGGHSAVKTTSPFASTKYISKYGTDGPLVAHDLNKSFYHLTNRYIPNSMEYWTYIGSIQGNEIIEIGSLYNYSVQAVSGVTYSWASVNSKFNIVSGNGTTIMSLSKCQAEEVSVSK</sequence>
<evidence type="ECO:0000313" key="1">
    <source>
        <dbReference type="EMBL" id="SMD43359.1"/>
    </source>
</evidence>
<organism evidence="1 2">
    <name type="scientific">Aquiflexum balticum DSM 16537</name>
    <dbReference type="NCBI Taxonomy" id="758820"/>
    <lineage>
        <taxon>Bacteria</taxon>
        <taxon>Pseudomonadati</taxon>
        <taxon>Bacteroidota</taxon>
        <taxon>Cytophagia</taxon>
        <taxon>Cytophagales</taxon>
        <taxon>Cyclobacteriaceae</taxon>
        <taxon>Aquiflexum</taxon>
    </lineage>
</organism>
<name>A0A1W2H3A7_9BACT</name>
<dbReference type="AlphaFoldDB" id="A0A1W2H3A7"/>
<protein>
    <submittedName>
        <fullName evidence="1">Uncharacterized protein</fullName>
    </submittedName>
</protein>
<keyword evidence="2" id="KW-1185">Reference proteome</keyword>
<dbReference type="EMBL" id="LT838813">
    <property type="protein sequence ID" value="SMD43359.1"/>
    <property type="molecule type" value="Genomic_DNA"/>
</dbReference>
<accession>A0A1W2H3A7</accession>
<gene>
    <name evidence="1" type="ORF">SAMN00777080_1951</name>
</gene>
<dbReference type="Proteomes" id="UP000192333">
    <property type="component" value="Chromosome I"/>
</dbReference>
<dbReference type="STRING" id="758820.SAMN00777080_1951"/>
<evidence type="ECO:0000313" key="2">
    <source>
        <dbReference type="Proteomes" id="UP000192333"/>
    </source>
</evidence>
<reference evidence="2" key="1">
    <citation type="submission" date="2017-04" db="EMBL/GenBank/DDBJ databases">
        <authorList>
            <person name="Varghese N."/>
            <person name="Submissions S."/>
        </authorList>
    </citation>
    <scope>NUCLEOTIDE SEQUENCE [LARGE SCALE GENOMIC DNA]</scope>
    <source>
        <strain evidence="2">DSM 16537</strain>
    </source>
</reference>